<dbReference type="AlphaFoldDB" id="A0A401XNX3"/>
<comment type="caution">
    <text evidence="10">The sequence shown here is derived from an EMBL/GenBank/DDBJ whole genome shotgun (WGS) entry which is preliminary data.</text>
</comment>
<dbReference type="OrthoDB" id="9806009at2"/>
<dbReference type="Proteomes" id="UP000286715">
    <property type="component" value="Unassembled WGS sequence"/>
</dbReference>
<evidence type="ECO:0000256" key="1">
    <source>
        <dbReference type="ARBA" id="ARBA00006219"/>
    </source>
</evidence>
<evidence type="ECO:0000256" key="8">
    <source>
        <dbReference type="ARBA" id="ARBA00049067"/>
    </source>
</evidence>
<evidence type="ECO:0000256" key="5">
    <source>
        <dbReference type="ARBA" id="ARBA00022741"/>
    </source>
</evidence>
<dbReference type="SUPFAM" id="SSF56112">
    <property type="entry name" value="Protein kinase-like (PK-like)"/>
    <property type="match status" value="1"/>
</dbReference>
<dbReference type="EMBL" id="BHZE01000036">
    <property type="protein sequence ID" value="GCD78718.1"/>
    <property type="molecule type" value="Genomic_DNA"/>
</dbReference>
<name>A0A401XNX3_9FLAO</name>
<evidence type="ECO:0000256" key="3">
    <source>
        <dbReference type="ARBA" id="ARBA00013882"/>
    </source>
</evidence>
<keyword evidence="11" id="KW-1185">Reference proteome</keyword>
<keyword evidence="4" id="KW-0808">Transferase</keyword>
<evidence type="ECO:0000256" key="2">
    <source>
        <dbReference type="ARBA" id="ARBA00011962"/>
    </source>
</evidence>
<accession>A0A401XNX3</accession>
<feature type="domain" description="Maltokinase N-terminal cap" evidence="9">
    <location>
        <begin position="31"/>
        <end position="118"/>
    </location>
</feature>
<gene>
    <name evidence="10" type="ORF">JCM31826_22000</name>
</gene>
<keyword evidence="6" id="KW-0067">ATP-binding</keyword>
<reference evidence="10 11" key="1">
    <citation type="submission" date="2018-11" db="EMBL/GenBank/DDBJ databases">
        <title>Schleiferia aggregans sp. nov., a moderately thermophilic heterotrophic bacterium isolated from microbial mats at a terrestrial hot spring.</title>
        <authorList>
            <person name="Iino T."/>
            <person name="Ohkuma M."/>
            <person name="Haruta S."/>
        </authorList>
    </citation>
    <scope>NUCLEOTIDE SEQUENCE [LARGE SCALE GENOMIC DNA]</scope>
    <source>
        <strain evidence="10 11">LA</strain>
    </source>
</reference>
<proteinExistence type="inferred from homology"/>
<keyword evidence="5" id="KW-0547">Nucleotide-binding</keyword>
<evidence type="ECO:0000259" key="9">
    <source>
        <dbReference type="Pfam" id="PF18085"/>
    </source>
</evidence>
<evidence type="ECO:0000256" key="7">
    <source>
        <dbReference type="ARBA" id="ARBA00031251"/>
    </source>
</evidence>
<protein>
    <recommendedName>
        <fullName evidence="3">Maltokinase</fullName>
        <ecNumber evidence="2">2.7.1.175</ecNumber>
    </recommendedName>
    <alternativeName>
        <fullName evidence="7">Maltose-1-phosphate synthase</fullName>
    </alternativeName>
</protein>
<dbReference type="Pfam" id="PF18085">
    <property type="entry name" value="Mak_N_cap"/>
    <property type="match status" value="1"/>
</dbReference>
<dbReference type="EC" id="2.7.1.175" evidence="2"/>
<sequence length="536" mass="63034">MKWIHSLKPWAEIWQCERFTTEFTQSVLVAYLTECRWFGSKNAAVKRLVPRGDLRWNFSDSRFSYLMMIDVVHYTAHTDTYFLPIVFRADIDELPQKSVLCGLELPETKGYIIDALYDTDFREAVFLHILKEKDPPIGNGHLRFEKGKKLNAPEAIESHLLNAEQSNTTIVYNELYYLKIYRKLFRDTNPDLEITRYLSEESFFVNSPVYAGSITWKREGYFDVSLGLMQQKVENQGDAWNYFLQKNLQTFLTVKELGIGLNDLPKVPLYKSEKPEDIPQIFHQITPPGFFGDIALLARRTVELHIALFREKTNRNFSPSQFNQDYQVWLLNRLLYQLDNRLNLLEMNFDRLPEQGKVWAAEVMRNAEHIRNRILNFDYHSLNSMRIRIHGDYHLGQVLVSGGDFVILDFEGEPESTIRDRKVKQPPIKDVAGMFRSFHYSLFATVFNHPEIGLPQEFLFEVAGRLYRAIASVFLHFYTWQAFENNLDIGYRPEVDFLLRYHIFEKAIYELGYELNSRPEWVVIPLKGIMQILNND</sequence>
<comment type="catalytic activity">
    <reaction evidence="8">
        <text>D-maltose + ATP = alpha-maltose 1-phosphate + ADP + H(+)</text>
        <dbReference type="Rhea" id="RHEA:31915"/>
        <dbReference type="ChEBI" id="CHEBI:15378"/>
        <dbReference type="ChEBI" id="CHEBI:17306"/>
        <dbReference type="ChEBI" id="CHEBI:30616"/>
        <dbReference type="ChEBI" id="CHEBI:63576"/>
        <dbReference type="ChEBI" id="CHEBI:456216"/>
        <dbReference type="EC" id="2.7.1.175"/>
    </reaction>
</comment>
<evidence type="ECO:0000313" key="10">
    <source>
        <dbReference type="EMBL" id="GCD78718.1"/>
    </source>
</evidence>
<dbReference type="GO" id="GO:0016740">
    <property type="term" value="F:transferase activity"/>
    <property type="evidence" value="ECO:0007669"/>
    <property type="project" value="UniProtKB-KW"/>
</dbReference>
<organism evidence="10 11">
    <name type="scientific">Thermaurantimonas aggregans</name>
    <dbReference type="NCBI Taxonomy" id="2173829"/>
    <lineage>
        <taxon>Bacteria</taxon>
        <taxon>Pseudomonadati</taxon>
        <taxon>Bacteroidota</taxon>
        <taxon>Flavobacteriia</taxon>
        <taxon>Flavobacteriales</taxon>
        <taxon>Schleiferiaceae</taxon>
        <taxon>Thermaurantimonas</taxon>
    </lineage>
</organism>
<dbReference type="InterPro" id="IPR011009">
    <property type="entry name" value="Kinase-like_dom_sf"/>
</dbReference>
<comment type="similarity">
    <text evidence="1">Belongs to the aminoglycoside phosphotransferase family.</text>
</comment>
<dbReference type="Gene3D" id="3.90.1200.10">
    <property type="match status" value="1"/>
</dbReference>
<dbReference type="RefSeq" id="WP_124398772.1">
    <property type="nucleotide sequence ID" value="NZ_BHZE01000036.1"/>
</dbReference>
<evidence type="ECO:0000256" key="4">
    <source>
        <dbReference type="ARBA" id="ARBA00022679"/>
    </source>
</evidence>
<dbReference type="InterPro" id="IPR040999">
    <property type="entry name" value="Mak_N_cap"/>
</dbReference>
<evidence type="ECO:0000256" key="6">
    <source>
        <dbReference type="ARBA" id="ARBA00022840"/>
    </source>
</evidence>
<evidence type="ECO:0000313" key="11">
    <source>
        <dbReference type="Proteomes" id="UP000286715"/>
    </source>
</evidence>
<dbReference type="GO" id="GO:0005524">
    <property type="term" value="F:ATP binding"/>
    <property type="evidence" value="ECO:0007669"/>
    <property type="project" value="UniProtKB-KW"/>
</dbReference>